<dbReference type="PANTHER" id="PTHR33713">
    <property type="entry name" value="ANTITOXIN YAFN-RELATED"/>
    <property type="match status" value="1"/>
</dbReference>
<dbReference type="InterPro" id="IPR006442">
    <property type="entry name" value="Antitoxin_Phd/YefM"/>
</dbReference>
<dbReference type="OrthoDB" id="5297687at2"/>
<gene>
    <name evidence="3" type="ORF">D1610_13830</name>
</gene>
<dbReference type="InterPro" id="IPR036165">
    <property type="entry name" value="YefM-like_sf"/>
</dbReference>
<dbReference type="SUPFAM" id="SSF143120">
    <property type="entry name" value="YefM-like"/>
    <property type="match status" value="1"/>
</dbReference>
<evidence type="ECO:0000256" key="1">
    <source>
        <dbReference type="ARBA" id="ARBA00009981"/>
    </source>
</evidence>
<name>A0A396RKQ4_9SPHN</name>
<sequence>MNAPFKPDTVLPILADMCVGISELKKNPAAVVAAAREQQVAILNRNRPVAYVISPEVWEYLNDVLDDIDLAEQAREALESGEEGIPVSLDDLLD</sequence>
<dbReference type="RefSeq" id="WP_118864774.1">
    <property type="nucleotide sequence ID" value="NZ_QWLV01000007.1"/>
</dbReference>
<evidence type="ECO:0000313" key="3">
    <source>
        <dbReference type="EMBL" id="RHW16800.1"/>
    </source>
</evidence>
<dbReference type="PANTHER" id="PTHR33713:SF10">
    <property type="entry name" value="ANTITOXIN YAFN"/>
    <property type="match status" value="1"/>
</dbReference>
<protein>
    <recommendedName>
        <fullName evidence="2">Antitoxin</fullName>
    </recommendedName>
</protein>
<dbReference type="EMBL" id="QWLV01000007">
    <property type="protein sequence ID" value="RHW16800.1"/>
    <property type="molecule type" value="Genomic_DNA"/>
</dbReference>
<dbReference type="NCBIfam" id="TIGR01552">
    <property type="entry name" value="phd_fam"/>
    <property type="match status" value="1"/>
</dbReference>
<reference evidence="3 4" key="1">
    <citation type="submission" date="2018-08" db="EMBL/GenBank/DDBJ databases">
        <title>The multiple taxonomic identification of Sphingomonas gilva.</title>
        <authorList>
            <person name="Zhu D."/>
            <person name="Zheng S."/>
        </authorList>
    </citation>
    <scope>NUCLEOTIDE SEQUENCE [LARGE SCALE GENOMIC DNA]</scope>
    <source>
        <strain evidence="3 4">ZDH117</strain>
    </source>
</reference>
<evidence type="ECO:0000313" key="4">
    <source>
        <dbReference type="Proteomes" id="UP000266693"/>
    </source>
</evidence>
<dbReference type="Pfam" id="PF02604">
    <property type="entry name" value="PhdYeFM_antitox"/>
    <property type="match status" value="1"/>
</dbReference>
<accession>A0A396RKQ4</accession>
<dbReference type="InterPro" id="IPR051405">
    <property type="entry name" value="phD/YefM_antitoxin"/>
</dbReference>
<evidence type="ECO:0000256" key="2">
    <source>
        <dbReference type="RuleBase" id="RU362080"/>
    </source>
</evidence>
<comment type="similarity">
    <text evidence="1 2">Belongs to the phD/YefM antitoxin family.</text>
</comment>
<dbReference type="Proteomes" id="UP000266693">
    <property type="component" value="Unassembled WGS sequence"/>
</dbReference>
<proteinExistence type="inferred from homology"/>
<dbReference type="AlphaFoldDB" id="A0A396RKQ4"/>
<organism evidence="3 4">
    <name type="scientific">Sphingomonas gilva</name>
    <dbReference type="NCBI Taxonomy" id="2305907"/>
    <lineage>
        <taxon>Bacteria</taxon>
        <taxon>Pseudomonadati</taxon>
        <taxon>Pseudomonadota</taxon>
        <taxon>Alphaproteobacteria</taxon>
        <taxon>Sphingomonadales</taxon>
        <taxon>Sphingomonadaceae</taxon>
        <taxon>Sphingomonas</taxon>
    </lineage>
</organism>
<keyword evidence="4" id="KW-1185">Reference proteome</keyword>
<comment type="function">
    <text evidence="2">Antitoxin component of a type II toxin-antitoxin (TA) system.</text>
</comment>
<comment type="caution">
    <text evidence="3">The sequence shown here is derived from an EMBL/GenBank/DDBJ whole genome shotgun (WGS) entry which is preliminary data.</text>
</comment>